<keyword evidence="6" id="KW-0732">Signal</keyword>
<proteinExistence type="inferred from homology"/>
<keyword evidence="12" id="KW-1185">Reference proteome</keyword>
<dbReference type="GO" id="GO:0042953">
    <property type="term" value="P:lipoprotein transport"/>
    <property type="evidence" value="ECO:0007669"/>
    <property type="project" value="InterPro"/>
</dbReference>
<dbReference type="CDD" id="cd16325">
    <property type="entry name" value="LolA"/>
    <property type="match status" value="1"/>
</dbReference>
<dbReference type="eggNOG" id="COG2834">
    <property type="taxonomic scope" value="Bacteria"/>
</dbReference>
<dbReference type="AlphaFoldDB" id="A0YBU3"/>
<evidence type="ECO:0000256" key="6">
    <source>
        <dbReference type="ARBA" id="ARBA00022729"/>
    </source>
</evidence>
<protein>
    <recommendedName>
        <fullName evidence="4 10">Outer-membrane lipoprotein carrier protein</fullName>
    </recommendedName>
</protein>
<dbReference type="NCBIfam" id="TIGR00547">
    <property type="entry name" value="lolA"/>
    <property type="match status" value="1"/>
</dbReference>
<comment type="subunit">
    <text evidence="3 10">Monomer.</text>
</comment>
<accession>A0YBU3</accession>
<comment type="subcellular location">
    <subcellularLocation>
        <location evidence="1 10">Periplasm</location>
    </subcellularLocation>
</comment>
<comment type="function">
    <text evidence="10">Participates in the translocation of lipoproteins from the inner membrane to the outer membrane. Only forms a complex with a lipoprotein if the residue after the N-terminal Cys is not an aspartate (The Asp acts as a targeting signal to indicate that the lipoprotein should stay in the inner membrane).</text>
</comment>
<keyword evidence="7 10" id="KW-0574">Periplasm</keyword>
<comment type="similarity">
    <text evidence="2 10">Belongs to the LolA family.</text>
</comment>
<keyword evidence="5 10" id="KW-0813">Transport</keyword>
<gene>
    <name evidence="10" type="primary">lolA</name>
    <name evidence="11" type="ORF">GP2143_06215</name>
</gene>
<organism evidence="11 12">
    <name type="scientific">marine gamma proteobacterium HTCC2143</name>
    <dbReference type="NCBI Taxonomy" id="247633"/>
    <lineage>
        <taxon>Bacteria</taxon>
        <taxon>Pseudomonadati</taxon>
        <taxon>Pseudomonadota</taxon>
        <taxon>Gammaproteobacteria</taxon>
        <taxon>Cellvibrionales</taxon>
        <taxon>Spongiibacteraceae</taxon>
        <taxon>BD1-7 clade</taxon>
    </lineage>
</organism>
<dbReference type="PANTHER" id="PTHR35869">
    <property type="entry name" value="OUTER-MEMBRANE LIPOPROTEIN CARRIER PROTEIN"/>
    <property type="match status" value="1"/>
</dbReference>
<dbReference type="Proteomes" id="UP000004931">
    <property type="component" value="Unassembled WGS sequence"/>
</dbReference>
<dbReference type="InterPro" id="IPR029046">
    <property type="entry name" value="LolA/LolB/LppX"/>
</dbReference>
<name>A0YBU3_9GAMM</name>
<dbReference type="SUPFAM" id="SSF89392">
    <property type="entry name" value="Prokaryotic lipoproteins and lipoprotein localization factors"/>
    <property type="match status" value="1"/>
</dbReference>
<evidence type="ECO:0000256" key="9">
    <source>
        <dbReference type="ARBA" id="ARBA00023186"/>
    </source>
</evidence>
<evidence type="ECO:0000256" key="2">
    <source>
        <dbReference type="ARBA" id="ARBA00007615"/>
    </source>
</evidence>
<evidence type="ECO:0000256" key="1">
    <source>
        <dbReference type="ARBA" id="ARBA00004418"/>
    </source>
</evidence>
<evidence type="ECO:0000256" key="4">
    <source>
        <dbReference type="ARBA" id="ARBA00014035"/>
    </source>
</evidence>
<keyword evidence="11" id="KW-0449">Lipoprotein</keyword>
<evidence type="ECO:0000256" key="10">
    <source>
        <dbReference type="HAMAP-Rule" id="MF_00240"/>
    </source>
</evidence>
<evidence type="ECO:0000256" key="8">
    <source>
        <dbReference type="ARBA" id="ARBA00022927"/>
    </source>
</evidence>
<dbReference type="EMBL" id="AAVT01000002">
    <property type="protein sequence ID" value="EAW32023.1"/>
    <property type="molecule type" value="Genomic_DNA"/>
</dbReference>
<evidence type="ECO:0000313" key="12">
    <source>
        <dbReference type="Proteomes" id="UP000004931"/>
    </source>
</evidence>
<dbReference type="GO" id="GO:0044874">
    <property type="term" value="P:lipoprotein localization to outer membrane"/>
    <property type="evidence" value="ECO:0007669"/>
    <property type="project" value="UniProtKB-UniRule"/>
</dbReference>
<keyword evidence="9 10" id="KW-0143">Chaperone</keyword>
<comment type="caution">
    <text evidence="11">The sequence shown here is derived from an EMBL/GenBank/DDBJ whole genome shotgun (WGS) entry which is preliminary data.</text>
</comment>
<dbReference type="HAMAP" id="MF_00240">
    <property type="entry name" value="LolA"/>
    <property type="match status" value="1"/>
</dbReference>
<evidence type="ECO:0000256" key="3">
    <source>
        <dbReference type="ARBA" id="ARBA00011245"/>
    </source>
</evidence>
<keyword evidence="8 10" id="KW-0653">Protein transport</keyword>
<reference evidence="11 12" key="1">
    <citation type="journal article" date="2010" name="J. Bacteriol.">
        <title>Genome sequence of the oligotrophic marine Gammaproteobacterium HTCC2143, isolated from the Oregon Coast.</title>
        <authorList>
            <person name="Oh H.M."/>
            <person name="Kang I."/>
            <person name="Ferriera S."/>
            <person name="Giovannoni S.J."/>
            <person name="Cho J.C."/>
        </authorList>
    </citation>
    <scope>NUCLEOTIDE SEQUENCE [LARGE SCALE GENOMIC DNA]</scope>
    <source>
        <strain evidence="11 12">HTCC2143</strain>
    </source>
</reference>
<sequence length="202" mass="22723">MFVACSSVTAAAEISPVALLADRLKPMTSLTAAFTQTIRDDRNELMQDAQGTLVLKRPRKFYWLTQQPYEHLVVTDGIVLWQYDIDLEQITKQAYTADLDKAPALLLSGDIEEISRQFNIEMRSINSVAEQFILTPLVADGLFQKLTIAFDVSGLLSMSLLDNFDQITDIQFSDVVLNPDISDQQFEFSPPRDVDVIINDES</sequence>
<evidence type="ECO:0000256" key="7">
    <source>
        <dbReference type="ARBA" id="ARBA00022764"/>
    </source>
</evidence>
<dbReference type="Pfam" id="PF03548">
    <property type="entry name" value="LolA"/>
    <property type="match status" value="1"/>
</dbReference>
<evidence type="ECO:0000256" key="5">
    <source>
        <dbReference type="ARBA" id="ARBA00022448"/>
    </source>
</evidence>
<dbReference type="InterPro" id="IPR018323">
    <property type="entry name" value="OM_lipoprot_carrier_LolA_Pbac"/>
</dbReference>
<dbReference type="PANTHER" id="PTHR35869:SF1">
    <property type="entry name" value="OUTER-MEMBRANE LIPOPROTEIN CARRIER PROTEIN"/>
    <property type="match status" value="1"/>
</dbReference>
<dbReference type="STRING" id="247633.GP2143_06215"/>
<dbReference type="GO" id="GO:0030288">
    <property type="term" value="C:outer membrane-bounded periplasmic space"/>
    <property type="evidence" value="ECO:0007669"/>
    <property type="project" value="TreeGrafter"/>
</dbReference>
<evidence type="ECO:0000313" key="11">
    <source>
        <dbReference type="EMBL" id="EAW32023.1"/>
    </source>
</evidence>
<dbReference type="InterPro" id="IPR004564">
    <property type="entry name" value="OM_lipoprot_carrier_LolA-like"/>
</dbReference>
<dbReference type="Gene3D" id="2.50.20.10">
    <property type="entry name" value="Lipoprotein localisation LolA/LolB/LppX"/>
    <property type="match status" value="1"/>
</dbReference>